<dbReference type="SMART" id="SM00678">
    <property type="entry name" value="WWE"/>
    <property type="match status" value="1"/>
</dbReference>
<dbReference type="InterPro" id="IPR037197">
    <property type="entry name" value="WWE_dom_sf"/>
</dbReference>
<dbReference type="SUPFAM" id="SSF142921">
    <property type="entry name" value="WGR domain-like"/>
    <property type="match status" value="1"/>
</dbReference>
<dbReference type="InterPro" id="IPR036930">
    <property type="entry name" value="WGR_dom_sf"/>
</dbReference>
<proteinExistence type="predicted"/>
<dbReference type="OrthoDB" id="442920at2759"/>
<dbReference type="Proteomes" id="UP000649617">
    <property type="component" value="Unassembled WGS sequence"/>
</dbReference>
<evidence type="ECO:0000256" key="1">
    <source>
        <dbReference type="SAM" id="MobiDB-lite"/>
    </source>
</evidence>
<dbReference type="PROSITE" id="PS51977">
    <property type="entry name" value="WGR"/>
    <property type="match status" value="1"/>
</dbReference>
<dbReference type="EMBL" id="CAJNIZ010032112">
    <property type="protein sequence ID" value="CAE7534715.1"/>
    <property type="molecule type" value="Genomic_DNA"/>
</dbReference>
<feature type="domain" description="WGR" evidence="3">
    <location>
        <begin position="16"/>
        <end position="109"/>
    </location>
</feature>
<dbReference type="Pfam" id="PF19060">
    <property type="entry name" value="DVNP"/>
    <property type="match status" value="1"/>
</dbReference>
<dbReference type="GO" id="GO:0008270">
    <property type="term" value="F:zinc ion binding"/>
    <property type="evidence" value="ECO:0007669"/>
    <property type="project" value="InterPro"/>
</dbReference>
<comment type="caution">
    <text evidence="4">The sequence shown here is derived from an EMBL/GenBank/DDBJ whole genome shotgun (WGS) entry which is preliminary data.</text>
</comment>
<dbReference type="GO" id="GO:0051276">
    <property type="term" value="P:chromosome organization"/>
    <property type="evidence" value="ECO:0007669"/>
    <property type="project" value="InterPro"/>
</dbReference>
<feature type="region of interest" description="Disordered" evidence="1">
    <location>
        <begin position="259"/>
        <end position="280"/>
    </location>
</feature>
<evidence type="ECO:0000313" key="5">
    <source>
        <dbReference type="Proteomes" id="UP000649617"/>
    </source>
</evidence>
<dbReference type="Pfam" id="PF02825">
    <property type="entry name" value="WWE"/>
    <property type="match status" value="1"/>
</dbReference>
<keyword evidence="5" id="KW-1185">Reference proteome</keyword>
<dbReference type="SUPFAM" id="SSF117839">
    <property type="entry name" value="WWE domain"/>
    <property type="match status" value="1"/>
</dbReference>
<feature type="region of interest" description="Disordered" evidence="1">
    <location>
        <begin position="212"/>
        <end position="236"/>
    </location>
</feature>
<accession>A0A812TRA8</accession>
<reference evidence="4" key="1">
    <citation type="submission" date="2021-02" db="EMBL/GenBank/DDBJ databases">
        <authorList>
            <person name="Dougan E. K."/>
            <person name="Rhodes N."/>
            <person name="Thang M."/>
            <person name="Chan C."/>
        </authorList>
    </citation>
    <scope>NUCLEOTIDE SEQUENCE</scope>
</reference>
<dbReference type="InterPro" id="IPR043928">
    <property type="entry name" value="DNVP"/>
</dbReference>
<name>A0A812TRA8_SYMPI</name>
<protein>
    <submittedName>
        <fullName evidence="4">Ogfod2 protein</fullName>
    </submittedName>
</protein>
<dbReference type="Gene3D" id="3.30.720.50">
    <property type="match status" value="1"/>
</dbReference>
<sequence>MVEHSLAVLDKDLADRVALVTDLDVRLALITKVMDEYHILQGLQDESTEDDERFYCYQRWGKTGSPGSKKIDGPFSEEKMRAFFAGVFEERTGSPWGSLKPGDRVPQGRFWWQQAAATEENTKDEKAFWQYYVHDGVDGKSRGWYPYEDDASAEVEDIFTQHMSNNQEGRTSIRTVSSGHFSYRIDLDAMTQENTKTGKVRAIRRFTEAAAKKATKRTKSMRPPAKKRAPAAKADKALVDRKKVLKKILKTLTSDAKTTTVAGKRKPTKPKAGPKVAMKKKAVKVAKGKDAKAQVFHGKFTRTSTGLKKSDLKRNKYGKVVSKKASEAGRKSFGRVACWIAACQKARAELGIIGFVAVRKDTELYRKAKELYPHVKPYVLQKAKR</sequence>
<gene>
    <name evidence="4" type="primary">ogfod2</name>
    <name evidence="4" type="ORF">SPIL2461_LOCUS14112</name>
</gene>
<dbReference type="PROSITE" id="PS50918">
    <property type="entry name" value="WWE"/>
    <property type="match status" value="1"/>
</dbReference>
<evidence type="ECO:0000259" key="2">
    <source>
        <dbReference type="PROSITE" id="PS50918"/>
    </source>
</evidence>
<organism evidence="4 5">
    <name type="scientific">Symbiodinium pilosum</name>
    <name type="common">Dinoflagellate</name>
    <dbReference type="NCBI Taxonomy" id="2952"/>
    <lineage>
        <taxon>Eukaryota</taxon>
        <taxon>Sar</taxon>
        <taxon>Alveolata</taxon>
        <taxon>Dinophyceae</taxon>
        <taxon>Suessiales</taxon>
        <taxon>Symbiodiniaceae</taxon>
        <taxon>Symbiodinium</taxon>
    </lineage>
</organism>
<feature type="compositionally biased region" description="Basic residues" evidence="1">
    <location>
        <begin position="213"/>
        <end position="230"/>
    </location>
</feature>
<dbReference type="InterPro" id="IPR018123">
    <property type="entry name" value="WWE-dom_subgr"/>
</dbReference>
<dbReference type="AlphaFoldDB" id="A0A812TRA8"/>
<evidence type="ECO:0000313" key="4">
    <source>
        <dbReference type="EMBL" id="CAE7534715.1"/>
    </source>
</evidence>
<dbReference type="InterPro" id="IPR004170">
    <property type="entry name" value="WWE_dom"/>
</dbReference>
<dbReference type="GO" id="GO:0003677">
    <property type="term" value="F:DNA binding"/>
    <property type="evidence" value="ECO:0007669"/>
    <property type="project" value="InterPro"/>
</dbReference>
<dbReference type="InterPro" id="IPR008893">
    <property type="entry name" value="WGR_domain"/>
</dbReference>
<feature type="domain" description="WWE" evidence="2">
    <location>
        <begin position="115"/>
        <end position="205"/>
    </location>
</feature>
<evidence type="ECO:0000259" key="3">
    <source>
        <dbReference type="PROSITE" id="PS51977"/>
    </source>
</evidence>